<keyword evidence="2" id="KW-1185">Reference proteome</keyword>
<name>A0ABV3K2P9_STRON</name>
<organism evidence="1 2">
    <name type="scientific">Streptomyces orinoci</name>
    <name type="common">Streptoverticillium orinoci</name>
    <dbReference type="NCBI Taxonomy" id="67339"/>
    <lineage>
        <taxon>Bacteria</taxon>
        <taxon>Bacillati</taxon>
        <taxon>Actinomycetota</taxon>
        <taxon>Actinomycetes</taxon>
        <taxon>Kitasatosporales</taxon>
        <taxon>Streptomycetaceae</taxon>
        <taxon>Streptomyces</taxon>
    </lineage>
</organism>
<dbReference type="InterPro" id="IPR016024">
    <property type="entry name" value="ARM-type_fold"/>
</dbReference>
<evidence type="ECO:0000313" key="1">
    <source>
        <dbReference type="EMBL" id="MEV5508060.1"/>
    </source>
</evidence>
<evidence type="ECO:0000313" key="2">
    <source>
        <dbReference type="Proteomes" id="UP001552594"/>
    </source>
</evidence>
<dbReference type="RefSeq" id="WP_241561128.1">
    <property type="nucleotide sequence ID" value="NZ_JBFAUK010000011.1"/>
</dbReference>
<dbReference type="Gene3D" id="1.25.10.10">
    <property type="entry name" value="Leucine-rich Repeat Variant"/>
    <property type="match status" value="1"/>
</dbReference>
<reference evidence="1 2" key="1">
    <citation type="submission" date="2024-06" db="EMBL/GenBank/DDBJ databases">
        <title>The Natural Products Discovery Center: Release of the First 8490 Sequenced Strains for Exploring Actinobacteria Biosynthetic Diversity.</title>
        <authorList>
            <person name="Kalkreuter E."/>
            <person name="Kautsar S.A."/>
            <person name="Yang D."/>
            <person name="Bader C.D."/>
            <person name="Teijaro C.N."/>
            <person name="Fluegel L."/>
            <person name="Davis C.M."/>
            <person name="Simpson J.R."/>
            <person name="Lauterbach L."/>
            <person name="Steele A.D."/>
            <person name="Gui C."/>
            <person name="Meng S."/>
            <person name="Li G."/>
            <person name="Viehrig K."/>
            <person name="Ye F."/>
            <person name="Su P."/>
            <person name="Kiefer A.F."/>
            <person name="Nichols A."/>
            <person name="Cepeda A.J."/>
            <person name="Yan W."/>
            <person name="Fan B."/>
            <person name="Jiang Y."/>
            <person name="Adhikari A."/>
            <person name="Zheng C.-J."/>
            <person name="Schuster L."/>
            <person name="Cowan T.M."/>
            <person name="Smanski M.J."/>
            <person name="Chevrette M.G."/>
            <person name="De Carvalho L.P.S."/>
            <person name="Shen B."/>
        </authorList>
    </citation>
    <scope>NUCLEOTIDE SEQUENCE [LARGE SCALE GENOMIC DNA]</scope>
    <source>
        <strain evidence="1 2">NPDC052347</strain>
    </source>
</reference>
<protein>
    <submittedName>
        <fullName evidence="1">Uncharacterized protein</fullName>
    </submittedName>
</protein>
<dbReference type="SUPFAM" id="SSF48371">
    <property type="entry name" value="ARM repeat"/>
    <property type="match status" value="1"/>
</dbReference>
<sequence>MREDTRSGIAAAMRLAEGVALREAVGAGGPGDWLALDQGVREAAWRYGLRLLPEPPSVDPAHPAESRLALALCHGDGRIREKAVRSSARYPGLLPLVVIRAADWAEPVRERARELLREALDLEAAIALAPLILSVGRRDRGAFGVGLLGAVLRPAPLGRLSALLADPDRAVRRFTYRLAVEQRLLGPVQLARAAARDGDTVVQDLCVTAALAARPGEDVDKDVPDEVLTPLLTARNPRTRAAGVTVLRRAGRARQAQSFLTDRSALVRACARYVVRQLGGHPAGWYRERCTAAGPDLPPGAVIGLAECGERTDGELLRPLLAHPVPGVRAQAVAGLRALDLTDTERLRPLLEDPSPGVVRQTALALLPSAPDLPADWLLGHTDLKWPRHVRIAAFRLLNARGGVVALRAAVGLLDDPDVKLRTWAGQSVQRWRPSAEVPRGDAEVGELLDRSRHLFSEYVLRRRKWEAGLAG</sequence>
<accession>A0ABV3K2P9</accession>
<comment type="caution">
    <text evidence="1">The sequence shown here is derived from an EMBL/GenBank/DDBJ whole genome shotgun (WGS) entry which is preliminary data.</text>
</comment>
<dbReference type="InterPro" id="IPR011989">
    <property type="entry name" value="ARM-like"/>
</dbReference>
<gene>
    <name evidence="1" type="ORF">AB0L16_16505</name>
</gene>
<proteinExistence type="predicted"/>
<dbReference type="EMBL" id="JBFAUK010000011">
    <property type="protein sequence ID" value="MEV5508060.1"/>
    <property type="molecule type" value="Genomic_DNA"/>
</dbReference>
<dbReference type="Proteomes" id="UP001552594">
    <property type="component" value="Unassembled WGS sequence"/>
</dbReference>